<reference evidence="1 2" key="1">
    <citation type="submission" date="2020-04" db="EMBL/GenBank/DDBJ databases">
        <title>Genome sequencing of novel species.</title>
        <authorList>
            <person name="Heo J."/>
            <person name="Kim S.-J."/>
            <person name="Kim J.-S."/>
            <person name="Hong S.-B."/>
            <person name="Kwon S.-W."/>
        </authorList>
    </citation>
    <scope>NUCLEOTIDE SEQUENCE [LARGE SCALE GENOMIC DNA]</scope>
    <source>
        <strain evidence="1 2">GN2-R2</strain>
        <plasmid evidence="1 2">unnamed2</plasmid>
    </source>
</reference>
<evidence type="ECO:0008006" key="3">
    <source>
        <dbReference type="Google" id="ProtNLM"/>
    </source>
</evidence>
<accession>A0A7Z2ZVH9</accession>
<dbReference type="Proteomes" id="UP000502415">
    <property type="component" value="Plasmid unnamed2"/>
</dbReference>
<evidence type="ECO:0000313" key="1">
    <source>
        <dbReference type="EMBL" id="QJE03731.1"/>
    </source>
</evidence>
<dbReference type="Gene3D" id="1.10.260.40">
    <property type="entry name" value="lambda repressor-like DNA-binding domains"/>
    <property type="match status" value="1"/>
</dbReference>
<gene>
    <name evidence="1" type="ORF">HH212_26900</name>
</gene>
<dbReference type="InterPro" id="IPR010982">
    <property type="entry name" value="Lambda_DNA-bd_dom_sf"/>
</dbReference>
<geneLocation type="plasmid" evidence="1 2">
    <name>unnamed2</name>
</geneLocation>
<dbReference type="SUPFAM" id="SSF47413">
    <property type="entry name" value="lambda repressor-like DNA-binding domains"/>
    <property type="match status" value="1"/>
</dbReference>
<keyword evidence="1" id="KW-0614">Plasmid</keyword>
<evidence type="ECO:0000313" key="2">
    <source>
        <dbReference type="Proteomes" id="UP000502415"/>
    </source>
</evidence>
<dbReference type="InterPro" id="IPR001387">
    <property type="entry name" value="Cro/C1-type_HTH"/>
</dbReference>
<dbReference type="NCBIfam" id="TIGR03830">
    <property type="entry name" value="CxxCG_CxxCG_HTH"/>
    <property type="match status" value="1"/>
</dbReference>
<sequence>MNSKETQVFSSITCCPMCEKEDVITERQLEKFEYGSGEKPALLSIYIPVNVCKSCGYEFVDEKADEIRHDAICNHLNLLTSSKIQEIRMRLGGSQKSFAEFSHLGVASVQRWEKRQVLQSESNDIYLRLLEFPENVKRLERWNAGLAMEENTSKSHEFQGKGLDANGVSAHIRASQTFSLKRKVG</sequence>
<protein>
    <recommendedName>
        <fullName evidence="3">YgiT-type zinc finger protein</fullName>
    </recommendedName>
</protein>
<dbReference type="AlphaFoldDB" id="A0A7Z2ZVH9"/>
<organism evidence="1 2">
    <name type="scientific">Massilia forsythiae</name>
    <dbReference type="NCBI Taxonomy" id="2728020"/>
    <lineage>
        <taxon>Bacteria</taxon>
        <taxon>Pseudomonadati</taxon>
        <taxon>Pseudomonadota</taxon>
        <taxon>Betaproteobacteria</taxon>
        <taxon>Burkholderiales</taxon>
        <taxon>Oxalobacteraceae</taxon>
        <taxon>Telluria group</taxon>
        <taxon>Massilia</taxon>
    </lineage>
</organism>
<proteinExistence type="predicted"/>
<dbReference type="InterPro" id="IPR022452">
    <property type="entry name" value="MqsA"/>
</dbReference>
<dbReference type="CDD" id="cd00093">
    <property type="entry name" value="HTH_XRE"/>
    <property type="match status" value="1"/>
</dbReference>
<dbReference type="KEGG" id="mfy:HH212_26900"/>
<dbReference type="EMBL" id="CP051687">
    <property type="protein sequence ID" value="QJE03731.1"/>
    <property type="molecule type" value="Genomic_DNA"/>
</dbReference>
<name>A0A7Z2ZVH9_9BURK</name>
<dbReference type="RefSeq" id="WP_170205783.1">
    <property type="nucleotide sequence ID" value="NZ_CP051687.1"/>
</dbReference>
<dbReference type="GO" id="GO:0003677">
    <property type="term" value="F:DNA binding"/>
    <property type="evidence" value="ECO:0007669"/>
    <property type="project" value="InterPro"/>
</dbReference>
<keyword evidence="2" id="KW-1185">Reference proteome</keyword>